<gene>
    <name evidence="4" type="ORF">ABA31_01590</name>
</gene>
<dbReference type="Pfam" id="PF13579">
    <property type="entry name" value="Glyco_trans_4_4"/>
    <property type="match status" value="1"/>
</dbReference>
<evidence type="ECO:0000259" key="3">
    <source>
        <dbReference type="Pfam" id="PF13579"/>
    </source>
</evidence>
<dbReference type="AlphaFoldDB" id="A0AA87UQJ8"/>
<comment type="caution">
    <text evidence="4">The sequence shown here is derived from an EMBL/GenBank/DDBJ whole genome shotgun (WGS) entry which is preliminary data.</text>
</comment>
<reference evidence="4 5" key="1">
    <citation type="submission" date="2019-07" db="EMBL/GenBank/DDBJ databases">
        <title>Whole genome shotgun sequence of Agrococcus baldri NBRC 103055.</title>
        <authorList>
            <person name="Hosoyama A."/>
            <person name="Uohara A."/>
            <person name="Ohji S."/>
            <person name="Ichikawa N."/>
        </authorList>
    </citation>
    <scope>NUCLEOTIDE SEQUENCE [LARGE SCALE GENOMIC DNA]</scope>
    <source>
        <strain evidence="4 5">NBRC 103055</strain>
    </source>
</reference>
<sequence length="383" mass="41231">MRIAMLGTRGVPAAYGGFETAVEEIGSRLAARGHEVTVYGDRTHPHVTEHLGMRVVHLPAVPVKQLETLSRSGFAALRTLAGARPDAAFVFNAANAPYVSLLRARGIPVAVHVDGLEWRRAKWGGAGRAYYRWAEAHAVRTADALIADAPGIAEYYALEFGAQTELIRYGAPVLQRCSTAPLTALGLEPEGFHVAVARFEPENHVLEIVEGYRASDARLPLAVVGSAPYSADYTRAVHAAAAGDDRIRLLGGVWDQALLDALYAHAYTYLHGHSVGGTNPSLLRAMGAGTATIAFDVGFNREVLADDAWCFADAAQLATALHEAEADEPLVIARGLRARERAARVFRWDDVAEEYERLAQGLAAGASIHARSRSARRTVQNAR</sequence>
<keyword evidence="1" id="KW-0328">Glycosyltransferase</keyword>
<dbReference type="InterPro" id="IPR028098">
    <property type="entry name" value="Glyco_trans_4-like_N"/>
</dbReference>
<dbReference type="Pfam" id="PF13692">
    <property type="entry name" value="Glyco_trans_1_4"/>
    <property type="match status" value="1"/>
</dbReference>
<keyword evidence="2 4" id="KW-0808">Transferase</keyword>
<dbReference type="GO" id="GO:0016757">
    <property type="term" value="F:glycosyltransferase activity"/>
    <property type="evidence" value="ECO:0007669"/>
    <property type="project" value="UniProtKB-KW"/>
</dbReference>
<dbReference type="SUPFAM" id="SSF53756">
    <property type="entry name" value="UDP-Glycosyltransferase/glycogen phosphorylase"/>
    <property type="match status" value="1"/>
</dbReference>
<feature type="domain" description="Glycosyltransferase subfamily 4-like N-terminal" evidence="3">
    <location>
        <begin position="16"/>
        <end position="165"/>
    </location>
</feature>
<evidence type="ECO:0000256" key="2">
    <source>
        <dbReference type="ARBA" id="ARBA00022679"/>
    </source>
</evidence>
<keyword evidence="5" id="KW-1185">Reference proteome</keyword>
<evidence type="ECO:0000313" key="5">
    <source>
        <dbReference type="Proteomes" id="UP000321749"/>
    </source>
</evidence>
<dbReference type="Gene3D" id="3.40.50.2000">
    <property type="entry name" value="Glycogen Phosphorylase B"/>
    <property type="match status" value="2"/>
</dbReference>
<organism evidence="4 5">
    <name type="scientific">Agrococcus baldri</name>
    <dbReference type="NCBI Taxonomy" id="153730"/>
    <lineage>
        <taxon>Bacteria</taxon>
        <taxon>Bacillati</taxon>
        <taxon>Actinomycetota</taxon>
        <taxon>Actinomycetes</taxon>
        <taxon>Micrococcales</taxon>
        <taxon>Microbacteriaceae</taxon>
        <taxon>Agrococcus</taxon>
    </lineage>
</organism>
<dbReference type="RefSeq" id="WP_318278977.1">
    <property type="nucleotide sequence ID" value="NZ_BJUU01000001.1"/>
</dbReference>
<dbReference type="EMBL" id="BJUU01000001">
    <property type="protein sequence ID" value="GEK78808.1"/>
    <property type="molecule type" value="Genomic_DNA"/>
</dbReference>
<evidence type="ECO:0000256" key="1">
    <source>
        <dbReference type="ARBA" id="ARBA00022676"/>
    </source>
</evidence>
<proteinExistence type="predicted"/>
<evidence type="ECO:0000313" key="4">
    <source>
        <dbReference type="EMBL" id="GEK78808.1"/>
    </source>
</evidence>
<protein>
    <submittedName>
        <fullName evidence="4">Glycosyl transferase</fullName>
    </submittedName>
</protein>
<name>A0AA87UQJ8_9MICO</name>
<accession>A0AA87UQJ8</accession>
<dbReference type="PANTHER" id="PTHR12526">
    <property type="entry name" value="GLYCOSYLTRANSFERASE"/>
    <property type="match status" value="1"/>
</dbReference>
<dbReference type="Proteomes" id="UP000321749">
    <property type="component" value="Unassembled WGS sequence"/>
</dbReference>
<dbReference type="PANTHER" id="PTHR12526:SF510">
    <property type="entry name" value="D-INOSITOL 3-PHOSPHATE GLYCOSYLTRANSFERASE"/>
    <property type="match status" value="1"/>
</dbReference>